<dbReference type="NCBIfam" id="NF040873">
    <property type="entry name" value="AztA"/>
    <property type="match status" value="1"/>
</dbReference>
<evidence type="ECO:0000256" key="1">
    <source>
        <dbReference type="ARBA" id="ARBA00005417"/>
    </source>
</evidence>
<gene>
    <name evidence="6" type="ORF">SAMN05660874_03067</name>
</gene>
<dbReference type="OrthoDB" id="5296765at2"/>
<dbReference type="GO" id="GO:0016887">
    <property type="term" value="F:ATP hydrolysis activity"/>
    <property type="evidence" value="ECO:0007669"/>
    <property type="project" value="InterPro"/>
</dbReference>
<reference evidence="7" key="1">
    <citation type="submission" date="2016-10" db="EMBL/GenBank/DDBJ databases">
        <authorList>
            <person name="Varghese N."/>
            <person name="Submissions S."/>
        </authorList>
    </citation>
    <scope>NUCLEOTIDE SEQUENCE [LARGE SCALE GENOMIC DNA]</scope>
    <source>
        <strain evidence="7">DSM 44771</strain>
    </source>
</reference>
<comment type="similarity">
    <text evidence="1">Belongs to the ABC transporter superfamily.</text>
</comment>
<sequence>MSAPSPTAVEITRLRAGYRGKRVLDIESAEIPAASLTVVVGPNGAGKSTLMAALAGTLPGDGALRTRYRGRPAFVPQRSAVPEALPCTAFDAVAMGRWAKRGPWRRLTAADRAAIGEAVERLEITAFAYRSLGALSGGQRQRVLVAQGLAQRAELLLLDEPDAGADPHARRLIAEAIRAETRRGSAVVQVSHDLTEARAADHCLLLHRGRLRAAGHPDDVLTPELVNEVWVPA</sequence>
<proteinExistence type="inferred from homology"/>
<dbReference type="Gene3D" id="3.40.50.300">
    <property type="entry name" value="P-loop containing nucleotide triphosphate hydrolases"/>
    <property type="match status" value="1"/>
</dbReference>
<dbReference type="Pfam" id="PF00005">
    <property type="entry name" value="ABC_tran"/>
    <property type="match status" value="1"/>
</dbReference>
<evidence type="ECO:0000256" key="4">
    <source>
        <dbReference type="ARBA" id="ARBA00022840"/>
    </source>
</evidence>
<name>A0A1I6SBT1_9PSEU</name>
<dbReference type="SUPFAM" id="SSF52540">
    <property type="entry name" value="P-loop containing nucleoside triphosphate hydrolases"/>
    <property type="match status" value="1"/>
</dbReference>
<protein>
    <submittedName>
        <fullName evidence="6">Zinc/manganese transport system ATP-binding protein</fullName>
    </submittedName>
</protein>
<dbReference type="PROSITE" id="PS00211">
    <property type="entry name" value="ABC_TRANSPORTER_1"/>
    <property type="match status" value="1"/>
</dbReference>
<dbReference type="PANTHER" id="PTHR42734">
    <property type="entry name" value="METAL TRANSPORT SYSTEM ATP-BINDING PROTEIN TM_0124-RELATED"/>
    <property type="match status" value="1"/>
</dbReference>
<dbReference type="PROSITE" id="PS50893">
    <property type="entry name" value="ABC_TRANSPORTER_2"/>
    <property type="match status" value="1"/>
</dbReference>
<organism evidence="6 7">
    <name type="scientific">Saccharopolyspora flava</name>
    <dbReference type="NCBI Taxonomy" id="95161"/>
    <lineage>
        <taxon>Bacteria</taxon>
        <taxon>Bacillati</taxon>
        <taxon>Actinomycetota</taxon>
        <taxon>Actinomycetes</taxon>
        <taxon>Pseudonocardiales</taxon>
        <taxon>Pseudonocardiaceae</taxon>
        <taxon>Saccharopolyspora</taxon>
    </lineage>
</organism>
<dbReference type="InterPro" id="IPR003439">
    <property type="entry name" value="ABC_transporter-like_ATP-bd"/>
</dbReference>
<dbReference type="InterPro" id="IPR003593">
    <property type="entry name" value="AAA+_ATPase"/>
</dbReference>
<dbReference type="AlphaFoldDB" id="A0A1I6SBT1"/>
<dbReference type="InterPro" id="IPR027417">
    <property type="entry name" value="P-loop_NTPase"/>
</dbReference>
<feature type="domain" description="ABC transporter" evidence="5">
    <location>
        <begin position="9"/>
        <end position="233"/>
    </location>
</feature>
<dbReference type="EMBL" id="FOZX01000004">
    <property type="protein sequence ID" value="SFS74330.1"/>
    <property type="molecule type" value="Genomic_DNA"/>
</dbReference>
<keyword evidence="3" id="KW-0547">Nucleotide-binding</keyword>
<dbReference type="PANTHER" id="PTHR42734:SF5">
    <property type="entry name" value="IRON TRANSPORT SYSTEM ATP-BINDING PROTEIN HI_0361-RELATED"/>
    <property type="match status" value="1"/>
</dbReference>
<evidence type="ECO:0000256" key="3">
    <source>
        <dbReference type="ARBA" id="ARBA00022741"/>
    </source>
</evidence>
<dbReference type="InterPro" id="IPR047748">
    <property type="entry name" value="AztA-like"/>
</dbReference>
<dbReference type="InterPro" id="IPR017871">
    <property type="entry name" value="ABC_transporter-like_CS"/>
</dbReference>
<dbReference type="GO" id="GO:0005524">
    <property type="term" value="F:ATP binding"/>
    <property type="evidence" value="ECO:0007669"/>
    <property type="project" value="UniProtKB-KW"/>
</dbReference>
<keyword evidence="7" id="KW-1185">Reference proteome</keyword>
<accession>A0A1I6SBT1</accession>
<dbReference type="InterPro" id="IPR050153">
    <property type="entry name" value="Metal_Ion_Import_ABC"/>
</dbReference>
<evidence type="ECO:0000313" key="6">
    <source>
        <dbReference type="EMBL" id="SFS74330.1"/>
    </source>
</evidence>
<dbReference type="SMART" id="SM00382">
    <property type="entry name" value="AAA"/>
    <property type="match status" value="1"/>
</dbReference>
<keyword evidence="2" id="KW-0813">Transport</keyword>
<dbReference type="Proteomes" id="UP000198852">
    <property type="component" value="Unassembled WGS sequence"/>
</dbReference>
<keyword evidence="4 6" id="KW-0067">ATP-binding</keyword>
<evidence type="ECO:0000313" key="7">
    <source>
        <dbReference type="Proteomes" id="UP000198852"/>
    </source>
</evidence>
<evidence type="ECO:0000259" key="5">
    <source>
        <dbReference type="PROSITE" id="PS50893"/>
    </source>
</evidence>
<evidence type="ECO:0000256" key="2">
    <source>
        <dbReference type="ARBA" id="ARBA00022448"/>
    </source>
</evidence>
<dbReference type="STRING" id="95161.SAMN05660874_03067"/>